<dbReference type="AlphaFoldDB" id="A0A3Q7HQ43"/>
<protein>
    <submittedName>
        <fullName evidence="1">Uncharacterized protein</fullName>
    </submittedName>
</protein>
<keyword evidence="2" id="KW-1185">Reference proteome</keyword>
<name>A0A3Q7HQ43_SOLLC</name>
<organism evidence="1">
    <name type="scientific">Solanum lycopersicum</name>
    <name type="common">Tomato</name>
    <name type="synonym">Lycopersicon esculentum</name>
    <dbReference type="NCBI Taxonomy" id="4081"/>
    <lineage>
        <taxon>Eukaryota</taxon>
        <taxon>Viridiplantae</taxon>
        <taxon>Streptophyta</taxon>
        <taxon>Embryophyta</taxon>
        <taxon>Tracheophyta</taxon>
        <taxon>Spermatophyta</taxon>
        <taxon>Magnoliopsida</taxon>
        <taxon>eudicotyledons</taxon>
        <taxon>Gunneridae</taxon>
        <taxon>Pentapetalae</taxon>
        <taxon>asterids</taxon>
        <taxon>lamiids</taxon>
        <taxon>Solanales</taxon>
        <taxon>Solanaceae</taxon>
        <taxon>Solanoideae</taxon>
        <taxon>Solaneae</taxon>
        <taxon>Solanum</taxon>
        <taxon>Solanum subgen. Lycopersicon</taxon>
    </lineage>
</organism>
<proteinExistence type="predicted"/>
<evidence type="ECO:0000313" key="2">
    <source>
        <dbReference type="Proteomes" id="UP000004994"/>
    </source>
</evidence>
<sequence length="71" mass="7988">MVAEAEMALKLAPSYTQFFDENFPTTAYCKFSFFLITSTSSSSHIIIASLCKWVNYFIGIDVVVIHSVSRI</sequence>
<accession>A0A3Q7HQ43</accession>
<dbReference type="InParanoid" id="A0A3Q7HQ43"/>
<dbReference type="EnsemblPlants" id="Solyc06g059765.1.1">
    <property type="protein sequence ID" value="Solyc06g059765.1.1"/>
    <property type="gene ID" value="Solyc06g059765.1"/>
</dbReference>
<dbReference type="Proteomes" id="UP000004994">
    <property type="component" value="Chromosome 6"/>
</dbReference>
<reference evidence="1" key="2">
    <citation type="submission" date="2019-01" db="UniProtKB">
        <authorList>
            <consortium name="EnsemblPlants"/>
        </authorList>
    </citation>
    <scope>IDENTIFICATION</scope>
    <source>
        <strain evidence="1">cv. Heinz 1706</strain>
    </source>
</reference>
<dbReference type="Gramene" id="Solyc06g059765.1.1">
    <property type="protein sequence ID" value="Solyc06g059765.1.1"/>
    <property type="gene ID" value="Solyc06g059765.1"/>
</dbReference>
<evidence type="ECO:0000313" key="1">
    <source>
        <dbReference type="EnsemblPlants" id="Solyc06g059765.1.1"/>
    </source>
</evidence>
<reference evidence="1" key="1">
    <citation type="journal article" date="2012" name="Nature">
        <title>The tomato genome sequence provides insights into fleshy fruit evolution.</title>
        <authorList>
            <consortium name="Tomato Genome Consortium"/>
        </authorList>
    </citation>
    <scope>NUCLEOTIDE SEQUENCE [LARGE SCALE GENOMIC DNA]</scope>
    <source>
        <strain evidence="1">cv. Heinz 1706</strain>
    </source>
</reference>